<accession>A0ABU6C4J6</accession>
<reference evidence="3 4" key="1">
    <citation type="submission" date="2022-10" db="EMBL/GenBank/DDBJ databases">
        <authorList>
            <person name="Xie J."/>
            <person name="Shen N."/>
        </authorList>
    </citation>
    <scope>NUCLEOTIDE SEQUENCE [LARGE SCALE GENOMIC DNA]</scope>
    <source>
        <strain evidence="3 4">DSM 41681</strain>
    </source>
</reference>
<protein>
    <recommendedName>
        <fullName evidence="5">Secreted protein</fullName>
    </recommendedName>
</protein>
<feature type="compositionally biased region" description="Low complexity" evidence="1">
    <location>
        <begin position="91"/>
        <end position="101"/>
    </location>
</feature>
<evidence type="ECO:0000256" key="1">
    <source>
        <dbReference type="SAM" id="MobiDB-lite"/>
    </source>
</evidence>
<evidence type="ECO:0000313" key="3">
    <source>
        <dbReference type="EMBL" id="MEB3959650.1"/>
    </source>
</evidence>
<evidence type="ECO:0000313" key="4">
    <source>
        <dbReference type="Proteomes" id="UP001352223"/>
    </source>
</evidence>
<sequence length="101" mass="9975">MKALKAAAVVAGSLVIAGAAAPAFASDMPSDIPPMSLNGGLNDALTTITNQPTLVSPVDTNLLDPKHEKSLVDTVAETVNGLKSKGGTNAPSSLLGGLPLG</sequence>
<name>A0ABU6C4J6_9ACTN</name>
<organism evidence="3 4">
    <name type="scientific">Streptomyces kunmingensis</name>
    <dbReference type="NCBI Taxonomy" id="68225"/>
    <lineage>
        <taxon>Bacteria</taxon>
        <taxon>Bacillati</taxon>
        <taxon>Actinomycetota</taxon>
        <taxon>Actinomycetes</taxon>
        <taxon>Kitasatosporales</taxon>
        <taxon>Streptomycetaceae</taxon>
        <taxon>Streptomyces</taxon>
    </lineage>
</organism>
<evidence type="ECO:0008006" key="5">
    <source>
        <dbReference type="Google" id="ProtNLM"/>
    </source>
</evidence>
<gene>
    <name evidence="3" type="ORF">OKJ48_05215</name>
</gene>
<proteinExistence type="predicted"/>
<dbReference type="Proteomes" id="UP001352223">
    <property type="component" value="Unassembled WGS sequence"/>
</dbReference>
<feature type="chain" id="PRO_5045372711" description="Secreted protein" evidence="2">
    <location>
        <begin position="26"/>
        <end position="101"/>
    </location>
</feature>
<dbReference type="EMBL" id="JAOZYB010000023">
    <property type="protein sequence ID" value="MEB3959650.1"/>
    <property type="molecule type" value="Genomic_DNA"/>
</dbReference>
<dbReference type="RefSeq" id="WP_324766632.1">
    <property type="nucleotide sequence ID" value="NZ_BAAATS010000072.1"/>
</dbReference>
<feature type="region of interest" description="Disordered" evidence="1">
    <location>
        <begin position="81"/>
        <end position="101"/>
    </location>
</feature>
<keyword evidence="2" id="KW-0732">Signal</keyword>
<comment type="caution">
    <text evidence="3">The sequence shown here is derived from an EMBL/GenBank/DDBJ whole genome shotgun (WGS) entry which is preliminary data.</text>
</comment>
<feature type="signal peptide" evidence="2">
    <location>
        <begin position="1"/>
        <end position="25"/>
    </location>
</feature>
<keyword evidence="4" id="KW-1185">Reference proteome</keyword>
<evidence type="ECO:0000256" key="2">
    <source>
        <dbReference type="SAM" id="SignalP"/>
    </source>
</evidence>